<comment type="caution">
    <text evidence="1">The sequence shown here is derived from an EMBL/GenBank/DDBJ whole genome shotgun (WGS) entry which is preliminary data.</text>
</comment>
<sequence>MNGMNTNLAIIVKHNPANANTSKTANPRGITQDLNLILQNKLTNGFNINAKTIAIITGR</sequence>
<reference evidence="1" key="1">
    <citation type="submission" date="2019-08" db="EMBL/GenBank/DDBJ databases">
        <authorList>
            <person name="Kucharzyk K."/>
            <person name="Murdoch R.W."/>
            <person name="Higgins S."/>
            <person name="Loffler F."/>
        </authorList>
    </citation>
    <scope>NUCLEOTIDE SEQUENCE</scope>
</reference>
<dbReference type="EMBL" id="VSSQ01124910">
    <property type="protein sequence ID" value="MPN55529.1"/>
    <property type="molecule type" value="Genomic_DNA"/>
</dbReference>
<organism evidence="1">
    <name type="scientific">bioreactor metagenome</name>
    <dbReference type="NCBI Taxonomy" id="1076179"/>
    <lineage>
        <taxon>unclassified sequences</taxon>
        <taxon>metagenomes</taxon>
        <taxon>ecological metagenomes</taxon>
    </lineage>
</organism>
<name>A0A645IYK2_9ZZZZ</name>
<gene>
    <name evidence="1" type="ORF">SDC9_203213</name>
</gene>
<proteinExistence type="predicted"/>
<protein>
    <submittedName>
        <fullName evidence="1">Uncharacterized protein</fullName>
    </submittedName>
</protein>
<evidence type="ECO:0000313" key="1">
    <source>
        <dbReference type="EMBL" id="MPN55529.1"/>
    </source>
</evidence>
<accession>A0A645IYK2</accession>
<dbReference type="AlphaFoldDB" id="A0A645IYK2"/>